<keyword evidence="2 8" id="KW-0678">Repressor</keyword>
<dbReference type="Gene3D" id="3.30.1490.190">
    <property type="match status" value="1"/>
</dbReference>
<dbReference type="SUPFAM" id="SSF46785">
    <property type="entry name" value="Winged helix' DNA-binding domain"/>
    <property type="match status" value="1"/>
</dbReference>
<reference evidence="9" key="1">
    <citation type="journal article" date="2011" name="ISME J.">
        <title>The endosymbionts of the deep-sea tubeworms Riftia pachyptila and Tevnia jerichonana share an identical physiology as revealed by proteogenomic analyses.</title>
        <authorList>
            <person name="Gardebrecht A."/>
            <person name="Markert S."/>
            <person name="Felbeck H."/>
            <person name="Thuermer A."/>
            <person name="Albrecht D."/>
            <person name="Wollherr A."/>
            <person name="Kabisch J."/>
            <person name="Lehmann R."/>
            <person name="Daniel R."/>
            <person name="Liesegang H."/>
            <person name="Hecker M."/>
            <person name="Sievert S.M."/>
            <person name="Schweder T."/>
        </authorList>
    </citation>
    <scope>NUCLEOTIDE SEQUENCE [LARGE SCALE GENOMIC DNA]</scope>
</reference>
<evidence type="ECO:0000256" key="5">
    <source>
        <dbReference type="ARBA" id="ARBA00023125"/>
    </source>
</evidence>
<keyword evidence="7 8" id="KW-0479">Metal-binding</keyword>
<accession>G2DEE0</accession>
<dbReference type="InterPro" id="IPR043135">
    <property type="entry name" value="Fur_C"/>
</dbReference>
<evidence type="ECO:0000313" key="9">
    <source>
        <dbReference type="EMBL" id="EGV51038.1"/>
    </source>
</evidence>
<dbReference type="CDD" id="cd07153">
    <property type="entry name" value="Fur_like"/>
    <property type="match status" value="1"/>
</dbReference>
<comment type="cofactor">
    <cofactor evidence="7">
        <name>Zn(2+)</name>
        <dbReference type="ChEBI" id="CHEBI:29105"/>
    </cofactor>
    <text evidence="7">Binds 1 zinc ion per subunit.</text>
</comment>
<evidence type="ECO:0000256" key="2">
    <source>
        <dbReference type="ARBA" id="ARBA00022491"/>
    </source>
</evidence>
<dbReference type="GO" id="GO:0005829">
    <property type="term" value="C:cytosol"/>
    <property type="evidence" value="ECO:0007669"/>
    <property type="project" value="TreeGrafter"/>
</dbReference>
<name>G2DEE0_9GAMM</name>
<keyword evidence="3 7" id="KW-0862">Zinc</keyword>
<comment type="similarity">
    <text evidence="1 8">Belongs to the Fur family.</text>
</comment>
<keyword evidence="5 8" id="KW-0238">DNA-binding</keyword>
<comment type="caution">
    <text evidence="9">The sequence shown here is derived from an EMBL/GenBank/DDBJ whole genome shotgun (WGS) entry which is preliminary data.</text>
</comment>
<evidence type="ECO:0000256" key="6">
    <source>
        <dbReference type="ARBA" id="ARBA00023163"/>
    </source>
</evidence>
<dbReference type="AlphaFoldDB" id="G2DEE0"/>
<feature type="binding site" evidence="7">
    <location>
        <position position="142"/>
    </location>
    <ligand>
        <name>Zn(2+)</name>
        <dbReference type="ChEBI" id="CHEBI:29105"/>
    </ligand>
</feature>
<keyword evidence="8" id="KW-0963">Cytoplasm</keyword>
<keyword evidence="6 8" id="KW-0804">Transcription</keyword>
<dbReference type="Proteomes" id="UP000004491">
    <property type="component" value="Unassembled WGS sequence"/>
</dbReference>
<dbReference type="EMBL" id="AFOC01000052">
    <property type="protein sequence ID" value="EGV51038.1"/>
    <property type="molecule type" value="Genomic_DNA"/>
</dbReference>
<comment type="subunit">
    <text evidence="8">Homodimer.</text>
</comment>
<dbReference type="GO" id="GO:1900376">
    <property type="term" value="P:regulation of secondary metabolite biosynthetic process"/>
    <property type="evidence" value="ECO:0007669"/>
    <property type="project" value="TreeGrafter"/>
</dbReference>
<evidence type="ECO:0000256" key="1">
    <source>
        <dbReference type="ARBA" id="ARBA00007957"/>
    </source>
</evidence>
<dbReference type="PANTHER" id="PTHR33202:SF6">
    <property type="entry name" value="ZINC UPTAKE REGULATION PROTEIN"/>
    <property type="match status" value="1"/>
</dbReference>
<dbReference type="Pfam" id="PF01475">
    <property type="entry name" value="FUR"/>
    <property type="match status" value="1"/>
</dbReference>
<dbReference type="InterPro" id="IPR002481">
    <property type="entry name" value="FUR"/>
</dbReference>
<evidence type="ECO:0000256" key="3">
    <source>
        <dbReference type="ARBA" id="ARBA00022833"/>
    </source>
</evidence>
<dbReference type="GO" id="GO:0045892">
    <property type="term" value="P:negative regulation of DNA-templated transcription"/>
    <property type="evidence" value="ECO:0007669"/>
    <property type="project" value="TreeGrafter"/>
</dbReference>
<keyword evidence="10" id="KW-1185">Reference proteome</keyword>
<comment type="subcellular location">
    <subcellularLocation>
        <location evidence="8">Cytoplasm</location>
    </subcellularLocation>
</comment>
<feature type="binding site" evidence="7">
    <location>
        <position position="145"/>
    </location>
    <ligand>
        <name>Zn(2+)</name>
        <dbReference type="ChEBI" id="CHEBI:29105"/>
    </ligand>
</feature>
<dbReference type="GO" id="GO:0008270">
    <property type="term" value="F:zinc ion binding"/>
    <property type="evidence" value="ECO:0007669"/>
    <property type="project" value="TreeGrafter"/>
</dbReference>
<dbReference type="GO" id="GO:0003700">
    <property type="term" value="F:DNA-binding transcription factor activity"/>
    <property type="evidence" value="ECO:0007669"/>
    <property type="project" value="UniProtKB-UniRule"/>
</dbReference>
<protein>
    <recommendedName>
        <fullName evidence="8">Ferric uptake regulation protein</fullName>
    </recommendedName>
</protein>
<feature type="binding site" evidence="7">
    <location>
        <position position="102"/>
    </location>
    <ligand>
        <name>Zn(2+)</name>
        <dbReference type="ChEBI" id="CHEBI:29105"/>
    </ligand>
</feature>
<dbReference type="Gene3D" id="1.10.10.10">
    <property type="entry name" value="Winged helix-like DNA-binding domain superfamily/Winged helix DNA-binding domain"/>
    <property type="match status" value="1"/>
</dbReference>
<evidence type="ECO:0000256" key="7">
    <source>
        <dbReference type="PIRSR" id="PIRSR602481-1"/>
    </source>
</evidence>
<evidence type="ECO:0000313" key="10">
    <source>
        <dbReference type="Proteomes" id="UP000004491"/>
    </source>
</evidence>
<organism evidence="9 10">
    <name type="scientific">endosymbiont of Riftia pachyptila</name>
    <name type="common">vent Ph05</name>
    <dbReference type="NCBI Taxonomy" id="1048808"/>
    <lineage>
        <taxon>Bacteria</taxon>
        <taxon>Pseudomonadati</taxon>
        <taxon>Pseudomonadota</taxon>
        <taxon>Gammaproteobacteria</taxon>
        <taxon>sulfur-oxidizing symbionts</taxon>
    </lineage>
</organism>
<dbReference type="PATRIC" id="fig|1048808.3.peg.1984"/>
<evidence type="ECO:0000256" key="8">
    <source>
        <dbReference type="RuleBase" id="RU364037"/>
    </source>
</evidence>
<dbReference type="GO" id="GO:0000976">
    <property type="term" value="F:transcription cis-regulatory region binding"/>
    <property type="evidence" value="ECO:0007669"/>
    <property type="project" value="TreeGrafter"/>
</dbReference>
<proteinExistence type="inferred from homology"/>
<keyword evidence="8" id="KW-0408">Iron</keyword>
<keyword evidence="4 8" id="KW-0805">Transcription regulation</keyword>
<feature type="binding site" evidence="7">
    <location>
        <position position="105"/>
    </location>
    <ligand>
        <name>Zn(2+)</name>
        <dbReference type="ChEBI" id="CHEBI:29105"/>
    </ligand>
</feature>
<sequence length="154" mass="17235">MDPQAMNKLLQQAEQICQERGVRFTAQRRQVLEIVCAARRPLGAYEILDAMRKSSGRTAPPTVYRALEFLKAQGLIHKLESLHAFVGCNHPDHPHASQFLICSECGGIDELEDEQVSQSLRQASRASGFTPQRRIVELIGTCESCSRGQSDKRQ</sequence>
<dbReference type="InterPro" id="IPR036388">
    <property type="entry name" value="WH-like_DNA-bd_sf"/>
</dbReference>
<evidence type="ECO:0000256" key="4">
    <source>
        <dbReference type="ARBA" id="ARBA00023015"/>
    </source>
</evidence>
<dbReference type="InterPro" id="IPR036390">
    <property type="entry name" value="WH_DNA-bd_sf"/>
</dbReference>
<dbReference type="PANTHER" id="PTHR33202">
    <property type="entry name" value="ZINC UPTAKE REGULATION PROTEIN"/>
    <property type="match status" value="1"/>
</dbReference>
<gene>
    <name evidence="9" type="primary">zur</name>
    <name evidence="8" type="synonym">fur</name>
    <name evidence="9" type="ORF">Rifp1Sym_by00240</name>
</gene>